<comment type="subcellular location">
    <subcellularLocation>
        <location evidence="4">Bud</location>
    </subcellularLocation>
    <subcellularLocation>
        <location evidence="4">Bud neck</location>
    </subcellularLocation>
</comment>
<keyword evidence="2 4" id="KW-0813">Transport</keyword>
<dbReference type="Pfam" id="PF20669">
    <property type="entry name" value="Exo70_N"/>
    <property type="match status" value="1"/>
</dbReference>
<dbReference type="InterPro" id="IPR004140">
    <property type="entry name" value="Exo70"/>
</dbReference>
<sequence>MLRVDVDEADVAVLNQNLTRSKELFTQISRSLNNISNKTATASTKIKPVLKEVNELNESKNGLDRGLNLLSDVSSYASQASEYESILHNSIDIIGLRKYLDTLVKSKILLKEMKHKIKKFKGIVINFEMLLDKSDLTLQNYLQKSLAGDSSRTKDIISIMRYFYSGDVSDQSGINRIYVRSQAQRVLDMAKKNDASTKPVKRQSNIPYERGSNGINRYTNELIRELKAQNSRLQDIGNEIGMTNGTRKQLLRDIAIKGVEDSYSGVLAEFQRFFSGSEIVSNDTLMLEVIENVSHFEKFLEVSGLSGEYFAKFNENYHRLIEGGQVLFRELIEQAESRVKAAEHRLTDLTVTEIVVEQISKMRKLCEYGDSLKVLMSGMKLGSWLNTRPPARFIGVYTSVIPNINDEIDESSPDYLISCFVSDYIDCLMINLEVGLKQDVNTKKSTQGYYLVKNLVMIETIINRTQSFYRILGNVGLERLTKLKKRFLKLFLDDWNYASYIIIRDMTTITTSNAVSGHSNEGGGITSGLGLGHSSHGNMSSKEKEQVKELFRNFNESFEEALRNYDKHNITDANLRNYLATEIKKLIINAYFKLYDKYGESDFTKNRAKYVKYDKRSFERILNERL</sequence>
<dbReference type="GO" id="GO:0015031">
    <property type="term" value="P:protein transport"/>
    <property type="evidence" value="ECO:0007669"/>
    <property type="project" value="UniProtKB-KW"/>
</dbReference>
<comment type="similarity">
    <text evidence="1 4">Belongs to the EXO70 family.</text>
</comment>
<dbReference type="GO" id="GO:0000145">
    <property type="term" value="C:exocyst"/>
    <property type="evidence" value="ECO:0007669"/>
    <property type="project" value="InterPro"/>
</dbReference>
<dbReference type="InterPro" id="IPR046364">
    <property type="entry name" value="Exo70_C"/>
</dbReference>
<evidence type="ECO:0000313" key="6">
    <source>
        <dbReference type="EMBL" id="CCE82415.1"/>
    </source>
</evidence>
<dbReference type="GO" id="GO:0005935">
    <property type="term" value="C:cellular bud neck"/>
    <property type="evidence" value="ECO:0007669"/>
    <property type="project" value="UniProtKB-SubCell"/>
</dbReference>
<accession>G8YBT4</accession>
<evidence type="ECO:0000256" key="2">
    <source>
        <dbReference type="ARBA" id="ARBA00022448"/>
    </source>
</evidence>
<dbReference type="InParanoid" id="G8YBT4"/>
<dbReference type="EMBL" id="FO082050">
    <property type="protein sequence ID" value="CCE82415.1"/>
    <property type="molecule type" value="Genomic_DNA"/>
</dbReference>
<dbReference type="GO" id="GO:0006887">
    <property type="term" value="P:exocytosis"/>
    <property type="evidence" value="ECO:0007669"/>
    <property type="project" value="UniProtKB-KW"/>
</dbReference>
<protein>
    <recommendedName>
        <fullName evidence="4">Exocyst complex protein EXO70</fullName>
    </recommendedName>
</protein>
<dbReference type="Gene3D" id="1.20.1280.170">
    <property type="entry name" value="Exocyst complex component Exo70"/>
    <property type="match status" value="1"/>
</dbReference>
<evidence type="ECO:0000256" key="3">
    <source>
        <dbReference type="ARBA" id="ARBA00022483"/>
    </source>
</evidence>
<dbReference type="PANTHER" id="PTHR12542:SF41">
    <property type="entry name" value="EXOCYST COMPLEX COMPONENT 7"/>
    <property type="match status" value="1"/>
</dbReference>
<dbReference type="Gene3D" id="1.10.357.60">
    <property type="match status" value="1"/>
</dbReference>
<evidence type="ECO:0000313" key="7">
    <source>
        <dbReference type="Proteomes" id="UP000005222"/>
    </source>
</evidence>
<comment type="function">
    <text evidence="4">Involved in the secretory pathway as part of the exocyst complex which tethers secretory vesicles to the sites of exocytosis. Also plays a role in the assembly of the exocyst.</text>
</comment>
<dbReference type="GO" id="GO:0005546">
    <property type="term" value="F:phosphatidylinositol-4,5-bisphosphate binding"/>
    <property type="evidence" value="ECO:0007669"/>
    <property type="project" value="InterPro"/>
</dbReference>
<reference evidence="6 7" key="1">
    <citation type="journal article" date="2012" name="G3 (Bethesda)">
        <title>Pichia sorbitophila, an interspecies yeast hybrid reveals early steps of genome resolution following polyploidization.</title>
        <authorList>
            <person name="Leh Louis V."/>
            <person name="Despons L."/>
            <person name="Friedrich A."/>
            <person name="Martin T."/>
            <person name="Durrens P."/>
            <person name="Casaregola S."/>
            <person name="Neuveglise C."/>
            <person name="Fairhead C."/>
            <person name="Marck C."/>
            <person name="Cruz J.A."/>
            <person name="Straub M.L."/>
            <person name="Kugler V."/>
            <person name="Sacerdot C."/>
            <person name="Uzunov Z."/>
            <person name="Thierry A."/>
            <person name="Weiss S."/>
            <person name="Bleykasten C."/>
            <person name="De Montigny J."/>
            <person name="Jacques N."/>
            <person name="Jung P."/>
            <person name="Lemaire M."/>
            <person name="Mallet S."/>
            <person name="Morel G."/>
            <person name="Richard G.F."/>
            <person name="Sarkar A."/>
            <person name="Savel G."/>
            <person name="Schacherer J."/>
            <person name="Seret M.L."/>
            <person name="Talla E."/>
            <person name="Samson G."/>
            <person name="Jubin C."/>
            <person name="Poulain J."/>
            <person name="Vacherie B."/>
            <person name="Barbe V."/>
            <person name="Pelletier E."/>
            <person name="Sherman D.J."/>
            <person name="Westhof E."/>
            <person name="Weissenbach J."/>
            <person name="Baret P.V."/>
            <person name="Wincker P."/>
            <person name="Gaillardin C."/>
            <person name="Dujon B."/>
            <person name="Souciet J.L."/>
        </authorList>
    </citation>
    <scope>NUCLEOTIDE SEQUENCE [LARGE SCALE GENOMIC DNA]</scope>
    <source>
        <strain evidence="7">ATCC MYA-4447 / BCRC 22081 / CBS 7064 / NBRC 10061 / NRRL Y-12695</strain>
    </source>
</reference>
<dbReference type="OMA" id="DMTQITT"/>
<dbReference type="PANTHER" id="PTHR12542">
    <property type="entry name" value="EXOCYST COMPLEX PROTEIN EXO70"/>
    <property type="match status" value="1"/>
</dbReference>
<evidence type="ECO:0000256" key="1">
    <source>
        <dbReference type="ARBA" id="ARBA00006756"/>
    </source>
</evidence>
<proteinExistence type="inferred from homology"/>
<name>G8YBT4_PICSO</name>
<dbReference type="STRING" id="559304.G8YBT4"/>
<dbReference type="OrthoDB" id="1922221at2759"/>
<dbReference type="AlphaFoldDB" id="G8YBT4"/>
<dbReference type="FunCoup" id="G8YBT4">
    <property type="interactions" value="208"/>
</dbReference>
<dbReference type="HOGENOM" id="CLU_010236_4_1_1"/>
<evidence type="ECO:0000256" key="4">
    <source>
        <dbReference type="RuleBase" id="RU365026"/>
    </source>
</evidence>
<keyword evidence="7" id="KW-1185">Reference proteome</keyword>
<dbReference type="eggNOG" id="KOG2344">
    <property type="taxonomic scope" value="Eukaryota"/>
</dbReference>
<feature type="domain" description="Exocyst complex subunit Exo70 C-terminal" evidence="5">
    <location>
        <begin position="212"/>
        <end position="624"/>
    </location>
</feature>
<keyword evidence="4" id="KW-0653">Protein transport</keyword>
<dbReference type="Gene3D" id="1.20.58.1150">
    <property type="match status" value="1"/>
</dbReference>
<evidence type="ECO:0000259" key="5">
    <source>
        <dbReference type="Pfam" id="PF03081"/>
    </source>
</evidence>
<organism evidence="6 7">
    <name type="scientific">Pichia sorbitophila (strain ATCC MYA-4447 / BCRC 22081 / CBS 7064 / NBRC 10061 / NRRL Y-12695)</name>
    <name type="common">Hybrid yeast</name>
    <dbReference type="NCBI Taxonomy" id="559304"/>
    <lineage>
        <taxon>Eukaryota</taxon>
        <taxon>Fungi</taxon>
        <taxon>Dikarya</taxon>
        <taxon>Ascomycota</taxon>
        <taxon>Saccharomycotina</taxon>
        <taxon>Pichiomycetes</taxon>
        <taxon>Debaryomycetaceae</taxon>
        <taxon>Millerozyma</taxon>
    </lineage>
</organism>
<keyword evidence="3 4" id="KW-0268">Exocytosis</keyword>
<dbReference type="Proteomes" id="UP000005222">
    <property type="component" value="Chromosome J"/>
</dbReference>
<dbReference type="InterPro" id="IPR016159">
    <property type="entry name" value="Cullin_repeat-like_dom_sf"/>
</dbReference>
<dbReference type="SUPFAM" id="SSF74788">
    <property type="entry name" value="Cullin repeat-like"/>
    <property type="match status" value="1"/>
</dbReference>
<dbReference type="Pfam" id="PF03081">
    <property type="entry name" value="Exo70_C"/>
    <property type="match status" value="1"/>
</dbReference>
<gene>
    <name evidence="6" type="primary">Piso0_002140</name>
    <name evidence="6" type="ORF">GNLVRS01_PISO0J05531g</name>
</gene>